<gene>
    <name evidence="3" type="ORF">D7Z54_27005</name>
</gene>
<keyword evidence="4" id="KW-1185">Reference proteome</keyword>
<comment type="similarity">
    <text evidence="1">Belongs to the AHA1 family.</text>
</comment>
<dbReference type="AlphaFoldDB" id="A0A3R9PGL3"/>
<organism evidence="3 4">
    <name type="scientific">Salibacterium salarium</name>
    <dbReference type="NCBI Taxonomy" id="284579"/>
    <lineage>
        <taxon>Bacteria</taxon>
        <taxon>Bacillati</taxon>
        <taxon>Bacillota</taxon>
        <taxon>Bacilli</taxon>
        <taxon>Bacillales</taxon>
        <taxon>Bacillaceae</taxon>
    </lineage>
</organism>
<name>A0A3R9PGL3_9BACI</name>
<feature type="domain" description="Activator of Hsp90 ATPase homologue 1/2-like C-terminal" evidence="2">
    <location>
        <begin position="23"/>
        <end position="160"/>
    </location>
</feature>
<dbReference type="Gene3D" id="3.30.530.20">
    <property type="match status" value="1"/>
</dbReference>
<dbReference type="InterPro" id="IPR013538">
    <property type="entry name" value="ASHA1/2-like_C"/>
</dbReference>
<evidence type="ECO:0000256" key="1">
    <source>
        <dbReference type="ARBA" id="ARBA00006817"/>
    </source>
</evidence>
<dbReference type="RefSeq" id="WP_125560982.1">
    <property type="nucleotide sequence ID" value="NZ_RBVX01000040.1"/>
</dbReference>
<proteinExistence type="inferred from homology"/>
<accession>A0A3R9PGL3</accession>
<reference evidence="3 4" key="1">
    <citation type="submission" date="2018-10" db="EMBL/GenBank/DDBJ databases">
        <title>Draft genome sequence of Bacillus salarius IM0101, isolated from a hypersaline soil in Inner Mongolia, China.</title>
        <authorList>
            <person name="Yamprayoonswat W."/>
            <person name="Boonvisut S."/>
            <person name="Jumpathong W."/>
            <person name="Sittihan S."/>
            <person name="Ruangsuj P."/>
            <person name="Wanthongcharoen S."/>
            <person name="Thongpramul N."/>
            <person name="Pimmason S."/>
            <person name="Yu B."/>
            <person name="Yasawong M."/>
        </authorList>
    </citation>
    <scope>NUCLEOTIDE SEQUENCE [LARGE SCALE GENOMIC DNA]</scope>
    <source>
        <strain evidence="3 4">IM0101</strain>
    </source>
</reference>
<dbReference type="OrthoDB" id="118413at2"/>
<dbReference type="EMBL" id="RBVX01000040">
    <property type="protein sequence ID" value="RSL30255.1"/>
    <property type="molecule type" value="Genomic_DNA"/>
</dbReference>
<protein>
    <submittedName>
        <fullName evidence="3">SRPBCC domain-containing protein</fullName>
    </submittedName>
</protein>
<evidence type="ECO:0000313" key="4">
    <source>
        <dbReference type="Proteomes" id="UP000275076"/>
    </source>
</evidence>
<sequence>MSNQKTVSKVEGKDLILERVFEAPRDLVFQAFTQDEHLANWWGPEGWTTTNYQTDVRPDGVWHYCMRSEDGEESWNKAIYHEITEPEKLVYTDVFSDKEGNTLKNMPQVLVTLHFEELNGKTKLISRTQFPTEEQLKQVLDMGVIDGMISTWNCLEDYLENTQ</sequence>
<evidence type="ECO:0000313" key="3">
    <source>
        <dbReference type="EMBL" id="RSL30255.1"/>
    </source>
</evidence>
<evidence type="ECO:0000259" key="2">
    <source>
        <dbReference type="Pfam" id="PF08327"/>
    </source>
</evidence>
<dbReference type="SUPFAM" id="SSF55961">
    <property type="entry name" value="Bet v1-like"/>
    <property type="match status" value="1"/>
</dbReference>
<comment type="caution">
    <text evidence="3">The sequence shown here is derived from an EMBL/GenBank/DDBJ whole genome shotgun (WGS) entry which is preliminary data.</text>
</comment>
<dbReference type="Pfam" id="PF08327">
    <property type="entry name" value="AHSA1"/>
    <property type="match status" value="1"/>
</dbReference>
<dbReference type="InterPro" id="IPR023393">
    <property type="entry name" value="START-like_dom_sf"/>
</dbReference>
<dbReference type="Proteomes" id="UP000275076">
    <property type="component" value="Unassembled WGS sequence"/>
</dbReference>